<keyword evidence="8 9" id="KW-0624">Polysaccharide degradation</keyword>
<evidence type="ECO:0000256" key="4">
    <source>
        <dbReference type="ARBA" id="ARBA00023001"/>
    </source>
</evidence>
<evidence type="ECO:0000256" key="8">
    <source>
        <dbReference type="ARBA" id="ARBA00023326"/>
    </source>
</evidence>
<dbReference type="PRINTS" id="PR00734">
    <property type="entry name" value="GLHYDRLASE7"/>
</dbReference>
<evidence type="ECO:0000256" key="2">
    <source>
        <dbReference type="ARBA" id="ARBA00006044"/>
    </source>
</evidence>
<accession>A0A507CT29</accession>
<dbReference type="GO" id="GO:0008810">
    <property type="term" value="F:cellulase activity"/>
    <property type="evidence" value="ECO:0007669"/>
    <property type="project" value="UniProtKB-EC"/>
</dbReference>
<dbReference type="InterPro" id="IPR037019">
    <property type="entry name" value="Glyco_hydro_7_sf"/>
</dbReference>
<reference evidence="13 14" key="1">
    <citation type="journal article" date="2019" name="Sci. Rep.">
        <title>Comparative genomics of chytrid fungi reveal insights into the obligate biotrophic and pathogenic lifestyle of Synchytrium endobioticum.</title>
        <authorList>
            <person name="van de Vossenberg B.T.L.H."/>
            <person name="Warris S."/>
            <person name="Nguyen H.D.T."/>
            <person name="van Gent-Pelzer M.P.E."/>
            <person name="Joly D.L."/>
            <person name="van de Geest H.C."/>
            <person name="Bonants P.J.M."/>
            <person name="Smith D.S."/>
            <person name="Levesque C.A."/>
            <person name="van der Lee T.A.J."/>
        </authorList>
    </citation>
    <scope>NUCLEOTIDE SEQUENCE [LARGE SCALE GENOMIC DNA]</scope>
    <source>
        <strain evidence="13 14">MB42</strain>
    </source>
</reference>
<dbReference type="GO" id="GO:0030245">
    <property type="term" value="P:cellulose catabolic process"/>
    <property type="evidence" value="ECO:0007669"/>
    <property type="project" value="UniProtKB-KW"/>
</dbReference>
<dbReference type="Gene3D" id="2.70.100.10">
    <property type="entry name" value="Glycoside hydrolase, family 7, domain"/>
    <property type="match status" value="1"/>
</dbReference>
<dbReference type="SUPFAM" id="SSF49899">
    <property type="entry name" value="Concanavalin A-like lectins/glucanases"/>
    <property type="match status" value="1"/>
</dbReference>
<evidence type="ECO:0000313" key="13">
    <source>
        <dbReference type="EMBL" id="TPX42313.1"/>
    </source>
</evidence>
<dbReference type="Gene3D" id="3.40.50.150">
    <property type="entry name" value="Vaccinia Virus protein VP39"/>
    <property type="match status" value="1"/>
</dbReference>
<dbReference type="VEuPathDB" id="FungiDB:SeMB42_g05183"/>
<dbReference type="EC" id="3.2.1.-" evidence="9"/>
<dbReference type="AlphaFoldDB" id="A0A507CT29"/>
<comment type="caution">
    <text evidence="13">The sequence shown here is derived from an EMBL/GenBank/DDBJ whole genome shotgun (WGS) entry which is preliminary data.</text>
</comment>
<dbReference type="InterPro" id="IPR001722">
    <property type="entry name" value="Glyco_hydro_7"/>
</dbReference>
<evidence type="ECO:0000256" key="3">
    <source>
        <dbReference type="ARBA" id="ARBA00022801"/>
    </source>
</evidence>
<keyword evidence="6" id="KW-0119">Carbohydrate metabolism</keyword>
<keyword evidence="3 9" id="KW-0378">Hydrolase</keyword>
<dbReference type="SUPFAM" id="SSF53335">
    <property type="entry name" value="S-adenosyl-L-methionine-dependent methyltransferases"/>
    <property type="match status" value="1"/>
</dbReference>
<comment type="similarity">
    <text evidence="2 9">Belongs to the glycosyl hydrolase 7 (cellulase C) family.</text>
</comment>
<dbReference type="Proteomes" id="UP000317494">
    <property type="component" value="Unassembled WGS sequence"/>
</dbReference>
<feature type="signal peptide" evidence="11">
    <location>
        <begin position="1"/>
        <end position="17"/>
    </location>
</feature>
<gene>
    <name evidence="13" type="ORF">SeMB42_g05183</name>
</gene>
<keyword evidence="14" id="KW-1185">Reference proteome</keyword>
<feature type="chain" id="PRO_5021400497" description="Glucanase" evidence="11">
    <location>
        <begin position="18"/>
        <end position="731"/>
    </location>
</feature>
<dbReference type="InterPro" id="IPR006342">
    <property type="entry name" value="FkbM_mtfrase"/>
</dbReference>
<evidence type="ECO:0000256" key="9">
    <source>
        <dbReference type="RuleBase" id="RU361164"/>
    </source>
</evidence>
<sequence>MHLVIALVASLVVFAYGQNATEKLEIHPKVGLQKCAKGGTCKSVNASVVLDAIWNWSSNPAGADYLKTAGVMSNMSALTQKYVVKRPDGTSGVGSRLYIMSNDMTYYQFPLLNQEFTFTIDASAVPCGVNSALYLVSMNADGTGNNRDGTGLLTNANGGQGYCDGAGVGGFWCPEMDIWEGNSVSSTMTPHVCDPTANATCDGCHHNPYRLGEKNFFGVGKTVDTKFPFTVVTQFITNDGTDKGFLTEIRRKYVQNGKVIPNKQTMDEAFCAKAGGGNFTKIGGLKAMTEPLRKAMVATIAFWDDKNGQMEWLDGVGAGAGPCTKAESEPMTIQATYPDAQVVFTDFKYGDLDSTYPAGALVSFRIFFLPSYTASDPRMNAERVPQHVPDVGPGTQKGTDLQDSTRKYTDGASAASTTTEFKLRENIVDVAPIWLEGLCRLSQAIDIGGSRVKNITFKLPGQKPESSSFRIYIEGDTDWVSRYIAIDGYWEMPKSIGMLEKLAHVAKKRNATKSVLLDIGSNVGWFSSLVASFGHKVVSFEMMHRNQALFSKTLCENPALKSNIRFIPSGLGSVKQKCVAYAAKHNILNGIVKCGDDVDAIRKSIGNEFVLHGETSVIRLDDVWRQIPELNNVGYLKLDTEGFEMRVLSGAAEFMKVVRPPFIQVEMSNFMLERFNNSLKQVVDFFTLLDYEIRVESFDDSKIYTYEELFARLGRTELLDIALTHKGFAES</sequence>
<keyword evidence="11" id="KW-0732">Signal</keyword>
<name>A0A507CT29_9FUNG</name>
<dbReference type="InterPro" id="IPR013320">
    <property type="entry name" value="ConA-like_dom_sf"/>
</dbReference>
<evidence type="ECO:0000256" key="1">
    <source>
        <dbReference type="ARBA" id="ARBA00000966"/>
    </source>
</evidence>
<comment type="catalytic activity">
    <reaction evidence="1">
        <text>Endohydrolysis of (1-&gt;4)-beta-D-glucosidic linkages in cellulose, lichenin and cereal beta-D-glucans.</text>
        <dbReference type="EC" id="3.2.1.4"/>
    </reaction>
</comment>
<proteinExistence type="inferred from homology"/>
<evidence type="ECO:0000313" key="14">
    <source>
        <dbReference type="Proteomes" id="UP000317494"/>
    </source>
</evidence>
<dbReference type="PANTHER" id="PTHR33753">
    <property type="entry name" value="1,4-BETA-D-GLUCAN CELLOBIOHYDROLASE B"/>
    <property type="match status" value="1"/>
</dbReference>
<dbReference type="Pfam" id="PF05050">
    <property type="entry name" value="Methyltransf_21"/>
    <property type="match status" value="1"/>
</dbReference>
<dbReference type="InterPro" id="IPR029063">
    <property type="entry name" value="SAM-dependent_MTases_sf"/>
</dbReference>
<dbReference type="NCBIfam" id="TIGR01444">
    <property type="entry name" value="fkbM_fam"/>
    <property type="match status" value="1"/>
</dbReference>
<keyword evidence="4 9" id="KW-0136">Cellulose degradation</keyword>
<evidence type="ECO:0000256" key="6">
    <source>
        <dbReference type="ARBA" id="ARBA00023277"/>
    </source>
</evidence>
<evidence type="ECO:0000256" key="11">
    <source>
        <dbReference type="SAM" id="SignalP"/>
    </source>
</evidence>
<feature type="domain" description="Methyltransferase FkbM" evidence="12">
    <location>
        <begin position="607"/>
        <end position="692"/>
    </location>
</feature>
<protein>
    <recommendedName>
        <fullName evidence="9">Glucanase</fullName>
        <ecNumber evidence="9">3.2.1.-</ecNumber>
    </recommendedName>
</protein>
<dbReference type="Pfam" id="PF00840">
    <property type="entry name" value="Glyco_hydro_7"/>
    <property type="match status" value="1"/>
</dbReference>
<evidence type="ECO:0000256" key="5">
    <source>
        <dbReference type="ARBA" id="ARBA00023180"/>
    </source>
</evidence>
<feature type="region of interest" description="Disordered" evidence="10">
    <location>
        <begin position="384"/>
        <end position="406"/>
    </location>
</feature>
<dbReference type="EMBL" id="QEAN01000237">
    <property type="protein sequence ID" value="TPX42313.1"/>
    <property type="molecule type" value="Genomic_DNA"/>
</dbReference>
<evidence type="ECO:0000259" key="12">
    <source>
        <dbReference type="Pfam" id="PF05050"/>
    </source>
</evidence>
<dbReference type="PANTHER" id="PTHR33753:SF1">
    <property type="entry name" value="ENDO-BETA-1,4-GLUCANASE CELB"/>
    <property type="match status" value="1"/>
</dbReference>
<evidence type="ECO:0000256" key="10">
    <source>
        <dbReference type="SAM" id="MobiDB-lite"/>
    </source>
</evidence>
<organism evidence="13 14">
    <name type="scientific">Synchytrium endobioticum</name>
    <dbReference type="NCBI Taxonomy" id="286115"/>
    <lineage>
        <taxon>Eukaryota</taxon>
        <taxon>Fungi</taxon>
        <taxon>Fungi incertae sedis</taxon>
        <taxon>Chytridiomycota</taxon>
        <taxon>Chytridiomycota incertae sedis</taxon>
        <taxon>Chytridiomycetes</taxon>
        <taxon>Synchytriales</taxon>
        <taxon>Synchytriaceae</taxon>
        <taxon>Synchytrium</taxon>
    </lineage>
</organism>
<keyword evidence="7 9" id="KW-0326">Glycosidase</keyword>
<keyword evidence="5" id="KW-0325">Glycoprotein</keyword>
<evidence type="ECO:0000256" key="7">
    <source>
        <dbReference type="ARBA" id="ARBA00023295"/>
    </source>
</evidence>